<reference evidence="4 5" key="1">
    <citation type="submission" date="2020-04" db="EMBL/GenBank/DDBJ databases">
        <title>Perkinsus olseni comparative genomics.</title>
        <authorList>
            <person name="Bogema D.R."/>
        </authorList>
    </citation>
    <scope>NUCLEOTIDE SEQUENCE [LARGE SCALE GENOMIC DNA]</scope>
    <source>
        <strain evidence="4">00978-12</strain>
    </source>
</reference>
<protein>
    <submittedName>
        <fullName evidence="4">Sphingomyelin phosphodiesterase 3, neutral membrane (Neutral sphingomyelinase II)</fullName>
    </submittedName>
</protein>
<feature type="domain" description="Endonuclease/exonuclease/phosphatase" evidence="3">
    <location>
        <begin position="212"/>
        <end position="494"/>
    </location>
</feature>
<proteinExistence type="inferred from homology"/>
<keyword evidence="2" id="KW-0732">Signal</keyword>
<feature type="signal peptide" evidence="2">
    <location>
        <begin position="1"/>
        <end position="19"/>
    </location>
</feature>
<dbReference type="Proteomes" id="UP000541610">
    <property type="component" value="Unassembled WGS sequence"/>
</dbReference>
<comment type="caution">
    <text evidence="4">The sequence shown here is derived from an EMBL/GenBank/DDBJ whole genome shotgun (WGS) entry which is preliminary data.</text>
</comment>
<dbReference type="InterPro" id="IPR036691">
    <property type="entry name" value="Endo/exonu/phosph_ase_sf"/>
</dbReference>
<evidence type="ECO:0000313" key="5">
    <source>
        <dbReference type="Proteomes" id="UP000541610"/>
    </source>
</evidence>
<organism evidence="4 5">
    <name type="scientific">Perkinsus olseni</name>
    <name type="common">Perkinsus atlanticus</name>
    <dbReference type="NCBI Taxonomy" id="32597"/>
    <lineage>
        <taxon>Eukaryota</taxon>
        <taxon>Sar</taxon>
        <taxon>Alveolata</taxon>
        <taxon>Perkinsozoa</taxon>
        <taxon>Perkinsea</taxon>
        <taxon>Perkinsida</taxon>
        <taxon>Perkinsidae</taxon>
        <taxon>Perkinsus</taxon>
    </lineage>
</organism>
<dbReference type="PANTHER" id="PTHR16320">
    <property type="entry name" value="SPHINGOMYELINASE FAMILY MEMBER"/>
    <property type="match status" value="1"/>
</dbReference>
<comment type="similarity">
    <text evidence="1">Belongs to the neutral sphingomyelinase family.</text>
</comment>
<dbReference type="PANTHER" id="PTHR16320:SF23">
    <property type="entry name" value="SPHINGOMYELINASE C 1"/>
    <property type="match status" value="1"/>
</dbReference>
<evidence type="ECO:0000259" key="3">
    <source>
        <dbReference type="Pfam" id="PF03372"/>
    </source>
</evidence>
<dbReference type="Gene3D" id="3.60.10.10">
    <property type="entry name" value="Endonuclease/exonuclease/phosphatase"/>
    <property type="match status" value="1"/>
</dbReference>
<evidence type="ECO:0000256" key="1">
    <source>
        <dbReference type="ARBA" id="ARBA00006335"/>
    </source>
</evidence>
<dbReference type="AlphaFoldDB" id="A0A7J6P4J7"/>
<dbReference type="EMBL" id="JABANP010000094">
    <property type="protein sequence ID" value="KAF4690700.1"/>
    <property type="molecule type" value="Genomic_DNA"/>
</dbReference>
<sequence length="576" mass="64522">MSSTLFVLLVLLPPILVDSAAPSVLPSATFTAPKDDLPDGISELKLLTASDAGVMHGRLVMTEGPEYSIRSFFRPPKKWNIFFEMQLDTDTSIITVEDTYMVGVEGITFNEFADELCRAFNGTTALESGLALQAANSVRVDLACLTGVFLQSQDHHHDVKRPMAAEKFFVNHLTLERRARMRQPLLFSVSPTPLQQVRANFPCCLDCDLPSRADRVSNHVTESVFKDNIDIVTLQEVWSGSQSVVASCINCLCCCRMFQRAKVIEALKTSTHLRYHTSAHGTRLCECASRFLDSGLMIMSKWPIVTEEFSRFADSTSEDSFASKGALCVVLDRGKDLIIVVTTHMDAGDDAIIKLKQLQHALGLYERVKKSTVEVERLGRRRDIVAAFFTGDFNIDGTEREHNSIGPDGESLYALARKEMQEAGFSDAWAEFAHQAGYRRPQSFRGDWSDLRNSIVACYGATNDESIPSFPTRLDYIWATHITGAVQVELPPPQQRMANSDTNELELIDVKVADATLWRGNLDLRNDIEKIQCPDAYDSSEKMDLLKEYRQQFVNRTSDHASLTAKVRLKRVEIEQ</sequence>
<dbReference type="Pfam" id="PF03372">
    <property type="entry name" value="Exo_endo_phos"/>
    <property type="match status" value="1"/>
</dbReference>
<name>A0A7J6P4J7_PEROL</name>
<dbReference type="OrthoDB" id="387657at2759"/>
<dbReference type="GO" id="GO:0004767">
    <property type="term" value="F:sphingomyelin phosphodiesterase activity"/>
    <property type="evidence" value="ECO:0007669"/>
    <property type="project" value="InterPro"/>
</dbReference>
<dbReference type="InterPro" id="IPR005135">
    <property type="entry name" value="Endo/exonuclease/phosphatase"/>
</dbReference>
<evidence type="ECO:0000313" key="4">
    <source>
        <dbReference type="EMBL" id="KAF4690700.1"/>
    </source>
</evidence>
<accession>A0A7J6P4J7</accession>
<gene>
    <name evidence="4" type="primary">SMPD3_8</name>
    <name evidence="4" type="ORF">FOZ60_017068</name>
</gene>
<dbReference type="SUPFAM" id="SSF56219">
    <property type="entry name" value="DNase I-like"/>
    <property type="match status" value="1"/>
</dbReference>
<dbReference type="InterPro" id="IPR038772">
    <property type="entry name" value="Sph/SMPD2-like"/>
</dbReference>
<evidence type="ECO:0000256" key="2">
    <source>
        <dbReference type="SAM" id="SignalP"/>
    </source>
</evidence>
<feature type="chain" id="PRO_5029652873" evidence="2">
    <location>
        <begin position="20"/>
        <end position="576"/>
    </location>
</feature>